<reference evidence="2" key="1">
    <citation type="submission" date="2016-06" db="EMBL/GenBank/DDBJ databases">
        <title>Parallel loss of symbiosis genes in relatives of nitrogen-fixing non-legume Parasponia.</title>
        <authorList>
            <person name="Van Velzen R."/>
            <person name="Holmer R."/>
            <person name="Bu F."/>
            <person name="Rutten L."/>
            <person name="Van Zeijl A."/>
            <person name="Liu W."/>
            <person name="Santuari L."/>
            <person name="Cao Q."/>
            <person name="Sharma T."/>
            <person name="Shen D."/>
            <person name="Roswanjaya Y."/>
            <person name="Wardhani T."/>
            <person name="Kalhor M.S."/>
            <person name="Jansen J."/>
            <person name="Van den Hoogen J."/>
            <person name="Gungor B."/>
            <person name="Hartog M."/>
            <person name="Hontelez J."/>
            <person name="Verver J."/>
            <person name="Yang W.-C."/>
            <person name="Schijlen E."/>
            <person name="Repin R."/>
            <person name="Schilthuizen M."/>
            <person name="Schranz E."/>
            <person name="Heidstra R."/>
            <person name="Miyata K."/>
            <person name="Fedorova E."/>
            <person name="Kohlen W."/>
            <person name="Bisseling T."/>
            <person name="Smit S."/>
            <person name="Geurts R."/>
        </authorList>
    </citation>
    <scope>NUCLEOTIDE SEQUENCE [LARGE SCALE GENOMIC DNA]</scope>
    <source>
        <strain evidence="2">cv. WU1-14</strain>
    </source>
</reference>
<keyword evidence="2" id="KW-1185">Reference proteome</keyword>
<evidence type="ECO:0000313" key="2">
    <source>
        <dbReference type="Proteomes" id="UP000237105"/>
    </source>
</evidence>
<name>A0A2P5DED9_PARAD</name>
<dbReference type="Proteomes" id="UP000237105">
    <property type="component" value="Unassembled WGS sequence"/>
</dbReference>
<comment type="caution">
    <text evidence="1">The sequence shown here is derived from an EMBL/GenBank/DDBJ whole genome shotgun (WGS) entry which is preliminary data.</text>
</comment>
<dbReference type="AlphaFoldDB" id="A0A2P5DED9"/>
<sequence length="91" mass="10678">MHALVHCNVVTCVWENTFWAMLIRDLDHLPFDSFLLGIFSSLAKDKFKVFCVVLWNLWWEQNKITHGSSLRAAEALLEESGRYLFDFQEAK</sequence>
<gene>
    <name evidence="1" type="ORF">PanWU01x14_071310</name>
</gene>
<dbReference type="EMBL" id="JXTB01000043">
    <property type="protein sequence ID" value="PON71676.1"/>
    <property type="molecule type" value="Genomic_DNA"/>
</dbReference>
<dbReference type="OrthoDB" id="1834910at2759"/>
<evidence type="ECO:0000313" key="1">
    <source>
        <dbReference type="EMBL" id="PON71676.1"/>
    </source>
</evidence>
<organism evidence="1 2">
    <name type="scientific">Parasponia andersonii</name>
    <name type="common">Sponia andersonii</name>
    <dbReference type="NCBI Taxonomy" id="3476"/>
    <lineage>
        <taxon>Eukaryota</taxon>
        <taxon>Viridiplantae</taxon>
        <taxon>Streptophyta</taxon>
        <taxon>Embryophyta</taxon>
        <taxon>Tracheophyta</taxon>
        <taxon>Spermatophyta</taxon>
        <taxon>Magnoliopsida</taxon>
        <taxon>eudicotyledons</taxon>
        <taxon>Gunneridae</taxon>
        <taxon>Pentapetalae</taxon>
        <taxon>rosids</taxon>
        <taxon>fabids</taxon>
        <taxon>Rosales</taxon>
        <taxon>Cannabaceae</taxon>
        <taxon>Parasponia</taxon>
    </lineage>
</organism>
<protein>
    <submittedName>
        <fullName evidence="1">Uncharacterized protein</fullName>
    </submittedName>
</protein>
<proteinExistence type="predicted"/>
<accession>A0A2P5DED9</accession>